<reference evidence="1 2" key="1">
    <citation type="submission" date="2018-07" db="EMBL/GenBank/DDBJ databases">
        <title>Genome analysis of Runella aurantiaca.</title>
        <authorList>
            <person name="Yang X."/>
        </authorList>
    </citation>
    <scope>NUCLEOTIDE SEQUENCE [LARGE SCALE GENOMIC DNA]</scope>
    <source>
        <strain evidence="1 2">YX9</strain>
    </source>
</reference>
<dbReference type="SUPFAM" id="SSF52317">
    <property type="entry name" value="Class I glutamine amidotransferase-like"/>
    <property type="match status" value="1"/>
</dbReference>
<dbReference type="AlphaFoldDB" id="A0A369IHL4"/>
<protein>
    <submittedName>
        <fullName evidence="1">Isoprenoid biosynthesis protein ElbB</fullName>
    </submittedName>
</protein>
<dbReference type="InterPro" id="IPR029062">
    <property type="entry name" value="Class_I_gatase-like"/>
</dbReference>
<comment type="caution">
    <text evidence="1">The sequence shown here is derived from an EMBL/GenBank/DDBJ whole genome shotgun (WGS) entry which is preliminary data.</text>
</comment>
<dbReference type="Gene3D" id="3.40.50.880">
    <property type="match status" value="1"/>
</dbReference>
<keyword evidence="2" id="KW-1185">Reference proteome</keyword>
<dbReference type="PANTHER" id="PTHR10224">
    <property type="entry name" value="ES1 PROTEIN HOMOLOG, MITOCHONDRIAL"/>
    <property type="match status" value="1"/>
</dbReference>
<dbReference type="Proteomes" id="UP000253141">
    <property type="component" value="Unassembled WGS sequence"/>
</dbReference>
<dbReference type="EMBL" id="QPIW01000001">
    <property type="protein sequence ID" value="RDB07675.1"/>
    <property type="molecule type" value="Genomic_DNA"/>
</dbReference>
<sequence length="227" mass="24122">MKKIGVLLHGNGVFDGSEIHESVFALLAIAEVGAEAVCFAPNVNQYHVLNHMTGQEMPETRNVLIESARIARGNIKDIVDVNASELDGLVMPGGFGTAKNITKWAFEGPSGPILESVKTLIVALVRQGKPIVGLCMSPTTIAKALEGTEIHAHLSVGTTEEASPYDIAAISAGMSSIGQVAEMASVREVAVDKDLKIITAPCYMMDANIMEVRENIKLAIEKLISLA</sequence>
<gene>
    <name evidence="1" type="ORF">DVG78_01020</name>
</gene>
<evidence type="ECO:0000313" key="2">
    <source>
        <dbReference type="Proteomes" id="UP000253141"/>
    </source>
</evidence>
<proteinExistence type="predicted"/>
<dbReference type="OrthoDB" id="9800516at2"/>
<name>A0A369IHL4_9BACT</name>
<evidence type="ECO:0000313" key="1">
    <source>
        <dbReference type="EMBL" id="RDB07675.1"/>
    </source>
</evidence>
<accession>A0A369IHL4</accession>
<organism evidence="1 2">
    <name type="scientific">Runella aurantiaca</name>
    <dbReference type="NCBI Taxonomy" id="2282308"/>
    <lineage>
        <taxon>Bacteria</taxon>
        <taxon>Pseudomonadati</taxon>
        <taxon>Bacteroidota</taxon>
        <taxon>Cytophagia</taxon>
        <taxon>Cytophagales</taxon>
        <taxon>Spirosomataceae</taxon>
        <taxon>Runella</taxon>
    </lineage>
</organism>
<dbReference type="NCBIfam" id="NF008747">
    <property type="entry name" value="PRK11780.1"/>
    <property type="match status" value="1"/>
</dbReference>
<dbReference type="RefSeq" id="WP_114459213.1">
    <property type="nucleotide sequence ID" value="NZ_QPIW01000001.1"/>
</dbReference>
<dbReference type="PANTHER" id="PTHR10224:SF12">
    <property type="entry name" value="GLYOXALASE ELBB"/>
    <property type="match status" value="1"/>
</dbReference>